<name>A0ABT6YVB4_9BACT</name>
<proteinExistence type="predicted"/>
<evidence type="ECO:0000313" key="3">
    <source>
        <dbReference type="Proteomes" id="UP001236569"/>
    </source>
</evidence>
<gene>
    <name evidence="2" type="ORF">QM480_23795</name>
</gene>
<organism evidence="2 3">
    <name type="scientific">Flectobacillus longus</name>
    <dbReference type="NCBI Taxonomy" id="2984207"/>
    <lineage>
        <taxon>Bacteria</taxon>
        <taxon>Pseudomonadati</taxon>
        <taxon>Bacteroidota</taxon>
        <taxon>Cytophagia</taxon>
        <taxon>Cytophagales</taxon>
        <taxon>Flectobacillaceae</taxon>
        <taxon>Flectobacillus</taxon>
    </lineage>
</organism>
<sequence length="551" mass="63733">MQWHKKAFSLLCCLILTWNTLAQVVYEPTYHTVYPYLSRLAQKGVIDLNDVSLPLSKDYIYKKLDELSKNITALTPLEREELAFYLKEYTLWWRKDPKSGFEGEYKSILQSKIGDRFRYAAFQDENFTMNVQPIVGYETESSSRYSTTNFYKGIWAYGYIGKSIGFSVDFRDHVLSGPLDSLDYKKEFSPDQGRVGIRHDNRTYKYNVLNAQVTAQWKWGHASMGKTPVVLGYGEGGKVIMSEKTPSYPNFRLELAPVKWLSLSYVHGWLNSDVVDSTTIRPTSVKGMNDYEFRPKYLAMHALTFKPIKGLSITAGESVIYSNSHFNPVFFVPLISYVGIDHYLGGNKNNTTSNSQLFFQVSSRNHLKKTHLYGSFFIDEIRVGGITGDSSNTRNQTAYQIGMSVVDFPVRNVSLTMEYSKIRPFAYENFFSVQTYTNSSYNLGHWLGTNASQVYMSALWRIRRGWHLKTTYQYIQKGDKGTGYMQQYERATPFLWGKVERYGEWNIETSYEIIHDIFLKMSYKTRQHQSDDFPSLNYKENIFSMALNIGI</sequence>
<evidence type="ECO:0000313" key="2">
    <source>
        <dbReference type="EMBL" id="MDI9867387.1"/>
    </source>
</evidence>
<dbReference type="Gene3D" id="2.40.160.130">
    <property type="entry name" value="Capsule assembly protein Wzi"/>
    <property type="match status" value="1"/>
</dbReference>
<dbReference type="Pfam" id="PF14052">
    <property type="entry name" value="Caps_assemb_Wzi"/>
    <property type="match status" value="1"/>
</dbReference>
<evidence type="ECO:0000256" key="1">
    <source>
        <dbReference type="SAM" id="SignalP"/>
    </source>
</evidence>
<feature type="chain" id="PRO_5046312736" evidence="1">
    <location>
        <begin position="23"/>
        <end position="551"/>
    </location>
</feature>
<feature type="signal peptide" evidence="1">
    <location>
        <begin position="1"/>
        <end position="22"/>
    </location>
</feature>
<dbReference type="Proteomes" id="UP001236569">
    <property type="component" value="Unassembled WGS sequence"/>
</dbReference>
<keyword evidence="3" id="KW-1185">Reference proteome</keyword>
<dbReference type="InterPro" id="IPR026950">
    <property type="entry name" value="Caps_assemb_Wzi"/>
</dbReference>
<comment type="caution">
    <text evidence="2">The sequence shown here is derived from an EMBL/GenBank/DDBJ whole genome shotgun (WGS) entry which is preliminary data.</text>
</comment>
<reference evidence="2 3" key="1">
    <citation type="submission" date="2023-05" db="EMBL/GenBank/DDBJ databases">
        <title>Novel species of genus Flectobacillus isolated from stream in China.</title>
        <authorList>
            <person name="Lu H."/>
        </authorList>
    </citation>
    <scope>NUCLEOTIDE SEQUENCE [LARGE SCALE GENOMIC DNA]</scope>
    <source>
        <strain evidence="2 3">DC10W</strain>
    </source>
</reference>
<protein>
    <submittedName>
        <fullName evidence="2">Capsule assembly Wzi family protein</fullName>
    </submittedName>
</protein>
<dbReference type="EMBL" id="JASHID010000029">
    <property type="protein sequence ID" value="MDI9867387.1"/>
    <property type="molecule type" value="Genomic_DNA"/>
</dbReference>
<dbReference type="RefSeq" id="WP_283372042.1">
    <property type="nucleotide sequence ID" value="NZ_JASHID010000029.1"/>
</dbReference>
<keyword evidence="1" id="KW-0732">Signal</keyword>
<dbReference type="InterPro" id="IPR038636">
    <property type="entry name" value="Wzi_sf"/>
</dbReference>
<accession>A0ABT6YVB4</accession>